<reference evidence="1 2" key="1">
    <citation type="submission" date="2024-01" db="EMBL/GenBank/DDBJ databases">
        <title>Whole genome of Chryseobacterium arthrosphaerae NNCa 2741.</title>
        <authorList>
            <person name="Boriskina E.V."/>
            <person name="Gordinskaya N.A."/>
            <person name="Kropotov V.S."/>
            <person name="Alekseeva A.E."/>
            <person name="Makhova M.A."/>
            <person name="Kryazhev D.V."/>
            <person name="Shkurkina I.S."/>
        </authorList>
    </citation>
    <scope>NUCLEOTIDE SEQUENCE [LARGE SCALE GENOMIC DNA]</scope>
    <source>
        <strain evidence="1 2">NNCa 2741</strain>
    </source>
</reference>
<comment type="caution">
    <text evidence="1">The sequence shown here is derived from an EMBL/GenBank/DDBJ whole genome shotgun (WGS) entry which is preliminary data.</text>
</comment>
<dbReference type="RefSeq" id="WP_262487248.1">
    <property type="nucleotide sequence ID" value="NZ_CP033811.1"/>
</dbReference>
<sequence>MKTTRRIRAVAVGKDSCGSKKISYFNDNKKAVLSDNKNGFL</sequence>
<evidence type="ECO:0000313" key="2">
    <source>
        <dbReference type="Proteomes" id="UP001350005"/>
    </source>
</evidence>
<dbReference type="Proteomes" id="UP001350005">
    <property type="component" value="Unassembled WGS sequence"/>
</dbReference>
<accession>A0ABU7R550</accession>
<organism evidence="1 2">
    <name type="scientific">Chryseobacterium arthrosphaerae</name>
    <dbReference type="NCBI Taxonomy" id="651561"/>
    <lineage>
        <taxon>Bacteria</taxon>
        <taxon>Pseudomonadati</taxon>
        <taxon>Bacteroidota</taxon>
        <taxon>Flavobacteriia</taxon>
        <taxon>Flavobacteriales</taxon>
        <taxon>Weeksellaceae</taxon>
        <taxon>Chryseobacterium group</taxon>
        <taxon>Chryseobacterium</taxon>
    </lineage>
</organism>
<dbReference type="EMBL" id="JAZGJU010000063">
    <property type="protein sequence ID" value="MEE6129869.1"/>
    <property type="molecule type" value="Genomic_DNA"/>
</dbReference>
<evidence type="ECO:0000313" key="1">
    <source>
        <dbReference type="EMBL" id="MEE6129869.1"/>
    </source>
</evidence>
<gene>
    <name evidence="1" type="ORF">V2E39_20895</name>
</gene>
<protein>
    <submittedName>
        <fullName evidence="1">Uncharacterized protein</fullName>
    </submittedName>
</protein>
<dbReference type="GeneID" id="78305542"/>
<name>A0ABU7R550_9FLAO</name>
<proteinExistence type="predicted"/>
<keyword evidence="2" id="KW-1185">Reference proteome</keyword>